<sequence length="146" mass="16370">VGLEIGGEIDKGPNQSNKDISLQISILGDIVPKADSYPTTVEGVVQLMRQVPEFIKGVNKGKGSVLQYKLESIDKVRDHFVLEAMVVSIINTISSGQIDQVKRIFDTIVENRIRLNEAPKDILEYKQYITASEVKRINMELKSIDR</sequence>
<reference evidence="1" key="1">
    <citation type="journal article" date="2020" name="Fungal Divers.">
        <title>Resolving the Mortierellaceae phylogeny through synthesis of multi-gene phylogenetics and phylogenomics.</title>
        <authorList>
            <person name="Vandepol N."/>
            <person name="Liber J."/>
            <person name="Desiro A."/>
            <person name="Na H."/>
            <person name="Kennedy M."/>
            <person name="Barry K."/>
            <person name="Grigoriev I.V."/>
            <person name="Miller A.N."/>
            <person name="O'Donnell K."/>
            <person name="Stajich J.E."/>
            <person name="Bonito G."/>
        </authorList>
    </citation>
    <scope>NUCLEOTIDE SEQUENCE</scope>
    <source>
        <strain evidence="1">MES-2147</strain>
    </source>
</reference>
<dbReference type="AlphaFoldDB" id="A0A9P6LRE5"/>
<protein>
    <submittedName>
        <fullName evidence="1">Uncharacterized protein</fullName>
    </submittedName>
</protein>
<feature type="non-terminal residue" evidence="1">
    <location>
        <position position="1"/>
    </location>
</feature>
<name>A0A9P6LRE5_9FUNG</name>
<comment type="caution">
    <text evidence="1">The sequence shown here is derived from an EMBL/GenBank/DDBJ whole genome shotgun (WGS) entry which is preliminary data.</text>
</comment>
<keyword evidence="2" id="KW-1185">Reference proteome</keyword>
<organism evidence="1 2">
    <name type="scientific">Modicella reniformis</name>
    <dbReference type="NCBI Taxonomy" id="1440133"/>
    <lineage>
        <taxon>Eukaryota</taxon>
        <taxon>Fungi</taxon>
        <taxon>Fungi incertae sedis</taxon>
        <taxon>Mucoromycota</taxon>
        <taxon>Mortierellomycotina</taxon>
        <taxon>Mortierellomycetes</taxon>
        <taxon>Mortierellales</taxon>
        <taxon>Mortierellaceae</taxon>
        <taxon>Modicella</taxon>
    </lineage>
</organism>
<proteinExistence type="predicted"/>
<evidence type="ECO:0000313" key="1">
    <source>
        <dbReference type="EMBL" id="KAF9914442.1"/>
    </source>
</evidence>
<gene>
    <name evidence="1" type="ORF">BGZ65_001178</name>
</gene>
<dbReference type="EMBL" id="JAAAHW010012413">
    <property type="protein sequence ID" value="KAF9914442.1"/>
    <property type="molecule type" value="Genomic_DNA"/>
</dbReference>
<accession>A0A9P6LRE5</accession>
<dbReference type="OrthoDB" id="8954335at2759"/>
<feature type="non-terminal residue" evidence="1">
    <location>
        <position position="146"/>
    </location>
</feature>
<evidence type="ECO:0000313" key="2">
    <source>
        <dbReference type="Proteomes" id="UP000749646"/>
    </source>
</evidence>
<dbReference type="Proteomes" id="UP000749646">
    <property type="component" value="Unassembled WGS sequence"/>
</dbReference>